<proteinExistence type="predicted"/>
<organism evidence="2 3">
    <name type="scientific">Thalassobacterium maritimum</name>
    <dbReference type="NCBI Taxonomy" id="3041265"/>
    <lineage>
        <taxon>Bacteria</taxon>
        <taxon>Pseudomonadati</taxon>
        <taxon>Verrucomicrobiota</taxon>
        <taxon>Opitutia</taxon>
        <taxon>Puniceicoccales</taxon>
        <taxon>Coraliomargaritaceae</taxon>
        <taxon>Thalassobacterium</taxon>
    </lineage>
</organism>
<feature type="non-terminal residue" evidence="2">
    <location>
        <position position="150"/>
    </location>
</feature>
<dbReference type="SUPFAM" id="SSF143422">
    <property type="entry name" value="Transposase IS200-like"/>
    <property type="match status" value="1"/>
</dbReference>
<evidence type="ECO:0000259" key="1">
    <source>
        <dbReference type="SMART" id="SM01321"/>
    </source>
</evidence>
<dbReference type="Proteomes" id="UP001225316">
    <property type="component" value="Unassembled WGS sequence"/>
</dbReference>
<comment type="caution">
    <text evidence="2">The sequence shown here is derived from an EMBL/GenBank/DDBJ whole genome shotgun (WGS) entry which is preliminary data.</text>
</comment>
<evidence type="ECO:0000313" key="2">
    <source>
        <dbReference type="EMBL" id="MDQ8209852.1"/>
    </source>
</evidence>
<dbReference type="PANTHER" id="PTHR34322">
    <property type="entry name" value="TRANSPOSASE, Y1_TNP DOMAIN-CONTAINING"/>
    <property type="match status" value="1"/>
</dbReference>
<dbReference type="PANTHER" id="PTHR34322:SF2">
    <property type="entry name" value="TRANSPOSASE IS200-LIKE DOMAIN-CONTAINING PROTEIN"/>
    <property type="match status" value="1"/>
</dbReference>
<name>A0ABU1B240_9BACT</name>
<evidence type="ECO:0000313" key="3">
    <source>
        <dbReference type="Proteomes" id="UP001225316"/>
    </source>
</evidence>
<dbReference type="InterPro" id="IPR002686">
    <property type="entry name" value="Transposase_17"/>
</dbReference>
<dbReference type="Gene3D" id="3.30.70.1290">
    <property type="entry name" value="Transposase IS200-like"/>
    <property type="match status" value="1"/>
</dbReference>
<reference evidence="2 3" key="1">
    <citation type="submission" date="2023-04" db="EMBL/GenBank/DDBJ databases">
        <title>A novel bacteria isolated from coastal sediment.</title>
        <authorList>
            <person name="Liu X.-J."/>
            <person name="Du Z.-J."/>
        </authorList>
    </citation>
    <scope>NUCLEOTIDE SEQUENCE [LARGE SCALE GENOMIC DNA]</scope>
    <source>
        <strain evidence="2 3">SDUM461003</strain>
    </source>
</reference>
<keyword evidence="3" id="KW-1185">Reference proteome</keyword>
<sequence length="150" mass="17593">QRIEYPGAIYHVISRGNYRKELFLKANTGEAFERCLFEVVNRCGWKLHAYVIMSNHFHLVVETPEPNLVVGMKWLQSTFATRFNRLRKERGHVFQGRYKAILIGSDRPLLGLVDYVHLNPVRAKICSFRELKAYALSSYPKYFRRDVRSG</sequence>
<feature type="non-terminal residue" evidence="2">
    <location>
        <position position="1"/>
    </location>
</feature>
<gene>
    <name evidence="2" type="ORF">QEH52_20205</name>
</gene>
<protein>
    <submittedName>
        <fullName evidence="2">Transposase</fullName>
    </submittedName>
</protein>
<dbReference type="Pfam" id="PF01797">
    <property type="entry name" value="Y1_Tnp"/>
    <property type="match status" value="1"/>
</dbReference>
<dbReference type="SMART" id="SM01321">
    <property type="entry name" value="Y1_Tnp"/>
    <property type="match status" value="1"/>
</dbReference>
<dbReference type="InterPro" id="IPR036515">
    <property type="entry name" value="Transposase_17_sf"/>
</dbReference>
<dbReference type="RefSeq" id="WP_308952767.1">
    <property type="nucleotide sequence ID" value="NZ_JARXHW010000239.1"/>
</dbReference>
<feature type="domain" description="Transposase IS200-like" evidence="1">
    <location>
        <begin position="5"/>
        <end position="119"/>
    </location>
</feature>
<accession>A0ABU1B240</accession>
<dbReference type="EMBL" id="JARXHW010000239">
    <property type="protein sequence ID" value="MDQ8209852.1"/>
    <property type="molecule type" value="Genomic_DNA"/>
</dbReference>